<evidence type="ECO:0000256" key="1">
    <source>
        <dbReference type="ARBA" id="ARBA00007596"/>
    </source>
</evidence>
<dbReference type="InterPro" id="IPR001705">
    <property type="entry name" value="Ribosomal_bL33"/>
</dbReference>
<dbReference type="InterPro" id="IPR011332">
    <property type="entry name" value="Ribosomal_zn-bd"/>
</dbReference>
<dbReference type="HAMAP" id="MF_00294">
    <property type="entry name" value="Ribosomal_bL33"/>
    <property type="match status" value="1"/>
</dbReference>
<dbReference type="NCBIfam" id="TIGR01023">
    <property type="entry name" value="rpmG_bact"/>
    <property type="match status" value="1"/>
</dbReference>
<dbReference type="GO" id="GO:0005840">
    <property type="term" value="C:ribosome"/>
    <property type="evidence" value="ECO:0007669"/>
    <property type="project" value="UniProtKB-KW"/>
</dbReference>
<dbReference type="STRING" id="200991.AUC31_09760"/>
<dbReference type="OrthoDB" id="9801333at2"/>
<evidence type="ECO:0000256" key="3">
    <source>
        <dbReference type="ARBA" id="ARBA00023274"/>
    </source>
</evidence>
<gene>
    <name evidence="5" type="primary">rpmG</name>
    <name evidence="6" type="ORF">AUC31_09760</name>
</gene>
<evidence type="ECO:0000313" key="6">
    <source>
        <dbReference type="EMBL" id="ALS75483.1"/>
    </source>
</evidence>
<dbReference type="RefSeq" id="WP_058382187.1">
    <property type="nucleotide sequence ID" value="NZ_CP013659.2"/>
</dbReference>
<reference evidence="6" key="1">
    <citation type="submission" date="2016-01" db="EMBL/GenBank/DDBJ databases">
        <title>Complete genome of Planococcus rifietoensis type strain M8.</title>
        <authorList>
            <person name="See-Too W.S."/>
        </authorList>
    </citation>
    <scope>NUCLEOTIDE SEQUENCE [LARGE SCALE GENOMIC DNA]</scope>
    <source>
        <strain evidence="6">M8</strain>
    </source>
</reference>
<evidence type="ECO:0000256" key="4">
    <source>
        <dbReference type="ARBA" id="ARBA00035176"/>
    </source>
</evidence>
<dbReference type="NCBIfam" id="NF001764">
    <property type="entry name" value="PRK00504.1"/>
    <property type="match status" value="1"/>
</dbReference>
<comment type="similarity">
    <text evidence="1 5">Belongs to the bacterial ribosomal protein bL33 family.</text>
</comment>
<evidence type="ECO:0000256" key="2">
    <source>
        <dbReference type="ARBA" id="ARBA00022980"/>
    </source>
</evidence>
<protein>
    <recommendedName>
        <fullName evidence="4 5">Large ribosomal subunit protein bL33</fullName>
    </recommendedName>
</protein>
<dbReference type="GO" id="GO:0003735">
    <property type="term" value="F:structural constituent of ribosome"/>
    <property type="evidence" value="ECO:0007669"/>
    <property type="project" value="InterPro"/>
</dbReference>
<evidence type="ECO:0000313" key="7">
    <source>
        <dbReference type="Proteomes" id="UP000067683"/>
    </source>
</evidence>
<name>A0A0U2Z6I0_9BACL</name>
<keyword evidence="7" id="KW-1185">Reference proteome</keyword>
<keyword evidence="2 5" id="KW-0689">Ribosomal protein</keyword>
<dbReference type="KEGG" id="prt:AUC31_09760"/>
<dbReference type="Pfam" id="PF00471">
    <property type="entry name" value="Ribosomal_L33"/>
    <property type="match status" value="1"/>
</dbReference>
<dbReference type="GO" id="GO:1990904">
    <property type="term" value="C:ribonucleoprotein complex"/>
    <property type="evidence" value="ECO:0007669"/>
    <property type="project" value="UniProtKB-KW"/>
</dbReference>
<dbReference type="InterPro" id="IPR038584">
    <property type="entry name" value="Ribosomal_bL33_sf"/>
</dbReference>
<accession>A0A0U2Z6I0</accession>
<keyword evidence="3 5" id="KW-0687">Ribonucleoprotein</keyword>
<dbReference type="EMBL" id="CP013659">
    <property type="protein sequence ID" value="ALS75483.1"/>
    <property type="molecule type" value="Genomic_DNA"/>
</dbReference>
<sequence length="48" mass="5363">MAKKIVLSCSKCASRNYAVPAKADSSTRLELKKFCAHCNEHTVHKQTK</sequence>
<dbReference type="GO" id="GO:0005737">
    <property type="term" value="C:cytoplasm"/>
    <property type="evidence" value="ECO:0007669"/>
    <property type="project" value="UniProtKB-ARBA"/>
</dbReference>
<dbReference type="GO" id="GO:0006412">
    <property type="term" value="P:translation"/>
    <property type="evidence" value="ECO:0007669"/>
    <property type="project" value="UniProtKB-UniRule"/>
</dbReference>
<dbReference type="SUPFAM" id="SSF57829">
    <property type="entry name" value="Zn-binding ribosomal proteins"/>
    <property type="match status" value="1"/>
</dbReference>
<dbReference type="Proteomes" id="UP000067683">
    <property type="component" value="Chromosome"/>
</dbReference>
<dbReference type="Gene3D" id="2.20.28.120">
    <property type="entry name" value="Ribosomal protein L33"/>
    <property type="match status" value="1"/>
</dbReference>
<dbReference type="AlphaFoldDB" id="A0A0U2Z6I0"/>
<organism evidence="6 7">
    <name type="scientific">Planococcus rifietoensis</name>
    <dbReference type="NCBI Taxonomy" id="200991"/>
    <lineage>
        <taxon>Bacteria</taxon>
        <taxon>Bacillati</taxon>
        <taxon>Bacillota</taxon>
        <taxon>Bacilli</taxon>
        <taxon>Bacillales</taxon>
        <taxon>Caryophanaceae</taxon>
        <taxon>Planococcus</taxon>
    </lineage>
</organism>
<proteinExistence type="inferred from homology"/>
<evidence type="ECO:0000256" key="5">
    <source>
        <dbReference type="HAMAP-Rule" id="MF_00294"/>
    </source>
</evidence>